<dbReference type="InterPro" id="IPR025667">
    <property type="entry name" value="SprB_repeat"/>
</dbReference>
<sequence>MENKMILLITIFCFVSQFSFGQIIHLDQNSLGGGSSVINVENSSRTFNNVGGVSGFSITISNNSLNGRNSNGIINSNASNTFGATVEVPSASSYYVTWANARTNNHSNWNFSFNVPSGKAINKVTISTNNVFIGRNIPCNRMTRERTIINASGATNYSFQNNSNFCGTPKGTYTSPSVSRSNAQYTIAQNQPPSGSVRYSCGHSVIYRGNNIGSVSYSYAPSHLLKERGYNTSYHINQGFNVIVELIDICGPLTSGGQIGSNESRCNGYDPARITNISSPSGGSGGSIQYQWEYRIAGGSWTAISGATGSSYDPGAITRTTYYRRKAKRTVCGSWVCSNRVIKRVYSGLTSGGQIGSNESRCNGYDPARITNISSPSGGSGGSIQYQWEYRIAGGSWTAISGATGSSYDPGAITRTTYYRRKAKRTVCGSWVYSNRVIKRVYGGLTSGGQIGSNESRCNGYDPARITNISSPSGGSGGSIQYQWEYRIAGGSWTAISGATGSSYDPGAITRTTYYRRKAKRTVCGSWVCSNRVIKRVYSGLTSGGQIGSNESRCNGYDPARITNISSPSGGSGGSIQYQWEYRIAGGSWTAISGATGSSYDPGAITRTTYYRRKAKRTVCGSWVYSNRVIKRVYGGLTSGGQIGSNESRCNGYDPARITNISSPSGGSGGSIQYQWEYRIAGGSWTAISGATGSSYDPGAITRTTYYRRKAKRTVCGSWVYSNRVIKRVYGGLTSGGQIGSNESRCNGYDPARITNISSPSGGSGGSIQYQWEYRIAGGSWTAISGATGSSYDPSAITRTTYYRRKAKRTVCGSWVYSNRVIKRVYSGLTSGGQIGSNESRCNGYDPARITNISSPSGGSGGSIQYQWEYRIAGGSWTAISGATGSSYNPGAITRTTYYRRKAKRTVCGSWVYSNRVTKAVNPAISNSVTLGNVNCHGGNNGMIRLTTTGGESPYTYIWSNGASNAMVSGLTAGVYRATITDVNGCTDVVVVTLSNPSVITVTSSSTDVSCSLNSVNTLDPTNSNGSATVTAVGGTAPYTFSIDGVNFQSSGLFTGLGVGVYNVIVKDANGCLTTEPVVVNAPAPISIGVAALTPTTCGQANGSVTLTATGGVGGFLYYINGQSQSSPTFTGLVAGTYTFSVCDTNYCVYDTTIVIPARPKVEGIVVGNNPSCHGDCNGSATITVPSNVTISSAIWNNGMTGTSISGLCPGTYSAIITDQYNCTDTVSVTLTDPDPVSVNLVSNSDLNCSTNDGSAVLLASGGVAPYNYQLVNWSTGEFFSNTTGSFTTLTAGSYNIIVTDANGCIPACLGHSFVVGNNANPLIVTSTTTDVSCSSNSVNVVNSANSDGSLTLTATGGTSPYLYSIDGVNFQTSNTFANLAAGVYTSVVIDANGCSQIVVDTIGEPDPIKIGVAAITPATCNQANGSITLTATGGTPGFLYYINGQSQSSPTFTGLTSGTYTFSVCDINYCVYDTTIVIPDVTGFVASATSTPLSSNGACDGTATVTTSNNANTYNMVWSNGMTGATISNLCAGVYVVIVTSSDGCSDTVSVTISGSDPVCSRLATTNTSTETVIEREKTLPDAIELTNIITESDAPMLNVSPNPAFFSMVKVVYQTSEKAVSLSILDLNGKLVYNRDHLDGEGSLEVMVDAWPSSTYFVVLRGMTGQVIKTQRLIVARE</sequence>
<dbReference type="EMBL" id="AP026867">
    <property type="protein sequence ID" value="BDS15565.1"/>
    <property type="molecule type" value="Genomic_DNA"/>
</dbReference>
<reference evidence="1" key="1">
    <citation type="submission" date="2022-09" db="EMBL/GenBank/DDBJ databases">
        <title>Aureispira anguillicida sp. nov., isolated from Leptocephalus of Japanese eel Anguilla japonica.</title>
        <authorList>
            <person name="Yuasa K."/>
            <person name="Mekata T."/>
            <person name="Ikunari K."/>
        </authorList>
    </citation>
    <scope>NUCLEOTIDE SEQUENCE</scope>
    <source>
        <strain evidence="1">EL160426</strain>
    </source>
</reference>
<keyword evidence="2" id="KW-1185">Reference proteome</keyword>
<dbReference type="Gene3D" id="2.60.40.740">
    <property type="match status" value="2"/>
</dbReference>
<dbReference type="RefSeq" id="WP_264790707.1">
    <property type="nucleotide sequence ID" value="NZ_AP026867.1"/>
</dbReference>
<evidence type="ECO:0000313" key="1">
    <source>
        <dbReference type="EMBL" id="BDS15565.1"/>
    </source>
</evidence>
<dbReference type="Pfam" id="PF13573">
    <property type="entry name" value="SprB"/>
    <property type="match status" value="5"/>
</dbReference>
<proteinExistence type="predicted"/>
<organism evidence="1 2">
    <name type="scientific">Aureispira anguillae</name>
    <dbReference type="NCBI Taxonomy" id="2864201"/>
    <lineage>
        <taxon>Bacteria</taxon>
        <taxon>Pseudomonadati</taxon>
        <taxon>Bacteroidota</taxon>
        <taxon>Saprospiria</taxon>
        <taxon>Saprospirales</taxon>
        <taxon>Saprospiraceae</taxon>
        <taxon>Aureispira</taxon>
    </lineage>
</organism>
<protein>
    <recommendedName>
        <fullName evidence="3">Por secretion system C-terminal sorting domain-containing protein</fullName>
    </recommendedName>
</protein>
<accession>A0A916DXA7</accession>
<name>A0A916DXA7_9BACT</name>
<dbReference type="KEGG" id="aup:AsAng_0063490"/>
<evidence type="ECO:0008006" key="3">
    <source>
        <dbReference type="Google" id="ProtNLM"/>
    </source>
</evidence>
<dbReference type="Proteomes" id="UP001060919">
    <property type="component" value="Chromosome"/>
</dbReference>
<gene>
    <name evidence="1" type="ORF">AsAng_0063490</name>
</gene>
<evidence type="ECO:0000313" key="2">
    <source>
        <dbReference type="Proteomes" id="UP001060919"/>
    </source>
</evidence>